<feature type="transmembrane region" description="Helical" evidence="8">
    <location>
        <begin position="48"/>
        <end position="68"/>
    </location>
</feature>
<dbReference type="InterPro" id="IPR058533">
    <property type="entry name" value="Cation_efflux_TM"/>
</dbReference>
<dbReference type="InterPro" id="IPR036837">
    <property type="entry name" value="Cation_efflux_CTD_sf"/>
</dbReference>
<feature type="transmembrane region" description="Helical" evidence="8">
    <location>
        <begin position="21"/>
        <end position="42"/>
    </location>
</feature>
<evidence type="ECO:0000256" key="4">
    <source>
        <dbReference type="ARBA" id="ARBA00022692"/>
    </source>
</evidence>
<keyword evidence="12" id="KW-1185">Reference proteome</keyword>
<dbReference type="Gene3D" id="1.20.1510.10">
    <property type="entry name" value="Cation efflux protein transmembrane domain"/>
    <property type="match status" value="1"/>
</dbReference>
<dbReference type="RefSeq" id="WP_003349461.1">
    <property type="nucleotide sequence ID" value="NZ_ADWW01000005.1"/>
</dbReference>
<dbReference type="SUPFAM" id="SSF161111">
    <property type="entry name" value="Cation efflux protein transmembrane domain-like"/>
    <property type="match status" value="1"/>
</dbReference>
<dbReference type="Pfam" id="PF01545">
    <property type="entry name" value="Cation_efflux"/>
    <property type="match status" value="1"/>
</dbReference>
<feature type="transmembrane region" description="Helical" evidence="8">
    <location>
        <begin position="89"/>
        <end position="108"/>
    </location>
</feature>
<dbReference type="HOGENOM" id="CLU_013430_0_0_9"/>
<keyword evidence="6" id="KW-0406">Ion transport</keyword>
<dbReference type="AlphaFoldDB" id="I3DUD4"/>
<evidence type="ECO:0000256" key="5">
    <source>
        <dbReference type="ARBA" id="ARBA00022989"/>
    </source>
</evidence>
<accession>I3DUD4</accession>
<feature type="transmembrane region" description="Helical" evidence="8">
    <location>
        <begin position="120"/>
        <end position="144"/>
    </location>
</feature>
<feature type="transmembrane region" description="Helical" evidence="8">
    <location>
        <begin position="189"/>
        <end position="206"/>
    </location>
</feature>
<keyword evidence="4 8" id="KW-0812">Transmembrane</keyword>
<dbReference type="InterPro" id="IPR002524">
    <property type="entry name" value="Cation_efflux"/>
</dbReference>
<dbReference type="EMBL" id="CP007739">
    <property type="protein sequence ID" value="AIE61260.1"/>
    <property type="molecule type" value="Genomic_DNA"/>
</dbReference>
<evidence type="ECO:0000256" key="3">
    <source>
        <dbReference type="ARBA" id="ARBA00022448"/>
    </source>
</evidence>
<feature type="domain" description="Cation efflux protein cytoplasmic" evidence="10">
    <location>
        <begin position="218"/>
        <end position="292"/>
    </location>
</feature>
<dbReference type="GO" id="GO:0005385">
    <property type="term" value="F:zinc ion transmembrane transporter activity"/>
    <property type="evidence" value="ECO:0007669"/>
    <property type="project" value="TreeGrafter"/>
</dbReference>
<evidence type="ECO:0000259" key="10">
    <source>
        <dbReference type="Pfam" id="PF16916"/>
    </source>
</evidence>
<gene>
    <name evidence="11" type="primary">czcD</name>
    <name evidence="11" type="ORF">BMMGA3_14510</name>
</gene>
<reference evidence="11 12" key="1">
    <citation type="journal article" date="2015" name="BMC Genomics">
        <title>Transcriptome analysis of thermophilic methylotrophic Bacillus methanolicus MGA3 using RNA-sequencing provides detailed insights into its previously uncharted transcriptional landscape.</title>
        <authorList>
            <person name="Irla M."/>
            <person name="Neshat A."/>
            <person name="Brautaset T."/>
            <person name="Ruckert C."/>
            <person name="Kalinowski J."/>
            <person name="Wendisch V.F."/>
        </authorList>
    </citation>
    <scope>NUCLEOTIDE SEQUENCE [LARGE SCALE GENOMIC DNA]</scope>
    <source>
        <strain evidence="12">MGA3 / ATCC 53907</strain>
    </source>
</reference>
<comment type="similarity">
    <text evidence="2">Belongs to the cation diffusion facilitator (CDF) transporter (TC 2.A.4) family. SLC30A subfamily.</text>
</comment>
<dbReference type="Pfam" id="PF16916">
    <property type="entry name" value="ZT_dimer"/>
    <property type="match status" value="1"/>
</dbReference>
<organism evidence="11 12">
    <name type="scientific">Bacillus methanolicus (strain MGA3 / ATCC 53907)</name>
    <dbReference type="NCBI Taxonomy" id="796606"/>
    <lineage>
        <taxon>Bacteria</taxon>
        <taxon>Bacillati</taxon>
        <taxon>Bacillota</taxon>
        <taxon>Bacilli</taxon>
        <taxon>Bacillales</taxon>
        <taxon>Bacillaceae</taxon>
        <taxon>Bacillus</taxon>
    </lineage>
</organism>
<keyword evidence="5 8" id="KW-1133">Transmembrane helix</keyword>
<protein>
    <submittedName>
        <fullName evidence="11">Cadmium, cobalt and zinc/H(+)-K(+) antiporter</fullName>
    </submittedName>
</protein>
<feature type="transmembrane region" description="Helical" evidence="8">
    <location>
        <begin position="156"/>
        <end position="183"/>
    </location>
</feature>
<dbReference type="STRING" id="796606.BMMGA3_14510"/>
<dbReference type="GO" id="GO:0005886">
    <property type="term" value="C:plasma membrane"/>
    <property type="evidence" value="ECO:0007669"/>
    <property type="project" value="TreeGrafter"/>
</dbReference>
<dbReference type="InterPro" id="IPR027469">
    <property type="entry name" value="Cation_efflux_TMD_sf"/>
</dbReference>
<evidence type="ECO:0000256" key="6">
    <source>
        <dbReference type="ARBA" id="ARBA00023065"/>
    </source>
</evidence>
<sequence length="304" mass="33349">MGHSHSHSHSHNHGHNVNKRALRISFFLIASYMIIEVVGGMMTNSLALLSDAGHMLSDAAALGLSYLATTFGERKANKFKTYGYKRIEILAAFINGLTLIGISIYIFWEAYNRFLQPPSIMSSGMFIVSVIGFIVNMLAAFILLKGDTSENLNIRSAFLHVLGDLLGSAGAITASLLIMFFGWNIADPFASVFVAVLIIISACRVTRDATHILMEGAPSNIDVAKVQKTLEALKNVIGVHDLHVWSISSDMPSLSCHIVVKNEQNSQTVLQEAKKVLHEKFDIHHSTIQIDTEDNPCEQSGHCN</sequence>
<evidence type="ECO:0000313" key="12">
    <source>
        <dbReference type="Proteomes" id="UP000027602"/>
    </source>
</evidence>
<name>I3DUD4_BACMM</name>
<keyword evidence="3" id="KW-0813">Transport</keyword>
<evidence type="ECO:0000256" key="1">
    <source>
        <dbReference type="ARBA" id="ARBA00004141"/>
    </source>
</evidence>
<dbReference type="PANTHER" id="PTHR11562">
    <property type="entry name" value="CATION EFFLUX PROTEIN/ ZINC TRANSPORTER"/>
    <property type="match status" value="1"/>
</dbReference>
<evidence type="ECO:0000256" key="2">
    <source>
        <dbReference type="ARBA" id="ARBA00008873"/>
    </source>
</evidence>
<dbReference type="eggNOG" id="COG1230">
    <property type="taxonomic scope" value="Bacteria"/>
</dbReference>
<dbReference type="PANTHER" id="PTHR11562:SF17">
    <property type="entry name" value="RE54080P-RELATED"/>
    <property type="match status" value="1"/>
</dbReference>
<feature type="domain" description="Cation efflux protein transmembrane" evidence="9">
    <location>
        <begin position="23"/>
        <end position="214"/>
    </location>
</feature>
<dbReference type="SUPFAM" id="SSF160240">
    <property type="entry name" value="Cation efflux protein cytoplasmic domain-like"/>
    <property type="match status" value="1"/>
</dbReference>
<evidence type="ECO:0000256" key="8">
    <source>
        <dbReference type="SAM" id="Phobius"/>
    </source>
</evidence>
<comment type="subcellular location">
    <subcellularLocation>
        <location evidence="1">Membrane</location>
        <topology evidence="1">Multi-pass membrane protein</topology>
    </subcellularLocation>
</comment>
<dbReference type="NCBIfam" id="TIGR01297">
    <property type="entry name" value="CDF"/>
    <property type="match status" value="1"/>
</dbReference>
<dbReference type="Proteomes" id="UP000027602">
    <property type="component" value="Chromosome"/>
</dbReference>
<evidence type="ECO:0000259" key="9">
    <source>
        <dbReference type="Pfam" id="PF01545"/>
    </source>
</evidence>
<dbReference type="OrthoDB" id="9809646at2"/>
<dbReference type="KEGG" id="bmet:BMMGA3_14510"/>
<proteinExistence type="inferred from homology"/>
<dbReference type="InterPro" id="IPR050681">
    <property type="entry name" value="CDF/SLC30A"/>
</dbReference>
<keyword evidence="7 8" id="KW-0472">Membrane</keyword>
<evidence type="ECO:0000313" key="11">
    <source>
        <dbReference type="EMBL" id="AIE61260.1"/>
    </source>
</evidence>
<evidence type="ECO:0000256" key="7">
    <source>
        <dbReference type="ARBA" id="ARBA00023136"/>
    </source>
</evidence>
<dbReference type="InterPro" id="IPR027470">
    <property type="entry name" value="Cation_efflux_CTD"/>
</dbReference>